<gene>
    <name evidence="2" type="ORF">Hokovirus_2_192</name>
</gene>
<dbReference type="EMBL" id="KY684104">
    <property type="protein sequence ID" value="ARF10665.1"/>
    <property type="molecule type" value="Genomic_DNA"/>
</dbReference>
<name>A0A1V0SG20_9VIRU</name>
<feature type="domain" description="ASCH" evidence="1">
    <location>
        <begin position="9"/>
        <end position="115"/>
    </location>
</feature>
<proteinExistence type="predicted"/>
<dbReference type="PANTHER" id="PTHR34204">
    <property type="entry name" value="RNA-BINDING ASCH DOMAIN PROTEIN"/>
    <property type="match status" value="1"/>
</dbReference>
<reference evidence="2" key="1">
    <citation type="journal article" date="2017" name="Science">
        <title>Giant viruses with an expanded complement of translation system components.</title>
        <authorList>
            <person name="Schulz F."/>
            <person name="Yutin N."/>
            <person name="Ivanova N.N."/>
            <person name="Ortega D.R."/>
            <person name="Lee T.K."/>
            <person name="Vierheilig J."/>
            <person name="Daims H."/>
            <person name="Horn M."/>
            <person name="Wagner M."/>
            <person name="Jensen G.J."/>
            <person name="Kyrpides N.C."/>
            <person name="Koonin E.V."/>
            <person name="Woyke T."/>
        </authorList>
    </citation>
    <scope>NUCLEOTIDE SEQUENCE</scope>
    <source>
        <strain evidence="2">HKV1</strain>
    </source>
</reference>
<organism evidence="2">
    <name type="scientific">Hokovirus HKV1</name>
    <dbReference type="NCBI Taxonomy" id="1977638"/>
    <lineage>
        <taxon>Viruses</taxon>
        <taxon>Varidnaviria</taxon>
        <taxon>Bamfordvirae</taxon>
        <taxon>Nucleocytoviricota</taxon>
        <taxon>Megaviricetes</taxon>
        <taxon>Imitervirales</taxon>
        <taxon>Mimiviridae</taxon>
        <taxon>Klosneuvirinae</taxon>
        <taxon>Hokovirus</taxon>
    </lineage>
</organism>
<dbReference type="SUPFAM" id="SSF88697">
    <property type="entry name" value="PUA domain-like"/>
    <property type="match status" value="1"/>
</dbReference>
<evidence type="ECO:0000313" key="2">
    <source>
        <dbReference type="EMBL" id="ARF10665.1"/>
    </source>
</evidence>
<sequence>MKINIPNSLHIQEPWLTHIQQGTKKVEGRKGTLEKYQHLLDNDVVFFNENKIVKVHIIEIRHYATLYDYLDKEDYKKVLPGIETYEKAVSTYHKFYTNEQIKENGGMCALVFELV</sequence>
<accession>A0A1V0SG20</accession>
<dbReference type="Pfam" id="PF04266">
    <property type="entry name" value="ASCH"/>
    <property type="match status" value="1"/>
</dbReference>
<dbReference type="Gene3D" id="2.30.130.30">
    <property type="entry name" value="Hypothetical protein"/>
    <property type="match status" value="1"/>
</dbReference>
<protein>
    <submittedName>
        <fullName evidence="2">ASCH domain protein</fullName>
    </submittedName>
</protein>
<evidence type="ECO:0000259" key="1">
    <source>
        <dbReference type="Pfam" id="PF04266"/>
    </source>
</evidence>
<dbReference type="InterPro" id="IPR007374">
    <property type="entry name" value="ASCH_domain"/>
</dbReference>
<dbReference type="InterPro" id="IPR015947">
    <property type="entry name" value="PUA-like_sf"/>
</dbReference>
<dbReference type="PANTHER" id="PTHR34204:SF2">
    <property type="entry name" value="RNA-BINDING ASCH DOMAIN PROTEIN"/>
    <property type="match status" value="1"/>
</dbReference>